<dbReference type="PANTHER" id="PTHR35005:SF1">
    <property type="entry name" value="2-AMINO-5-FORMYLAMINO-6-RIBOSYLAMINOPYRIMIDIN-4(3H)-ONE 5'-MONOPHOSPHATE DEFORMYLASE"/>
    <property type="match status" value="1"/>
</dbReference>
<evidence type="ECO:0000256" key="4">
    <source>
        <dbReference type="ARBA" id="ARBA00022833"/>
    </source>
</evidence>
<keyword evidence="4" id="KW-0862">Zinc</keyword>
<dbReference type="InterPro" id="IPR024087">
    <property type="entry name" value="Creatininase-like_sf"/>
</dbReference>
<evidence type="ECO:0000313" key="7">
    <source>
        <dbReference type="Proteomes" id="UP000323732"/>
    </source>
</evidence>
<comment type="cofactor">
    <cofactor evidence="1">
        <name>Zn(2+)</name>
        <dbReference type="ChEBI" id="CHEBI:29105"/>
    </cofactor>
</comment>
<keyword evidence="3" id="KW-0378">Hydrolase</keyword>
<proteinExistence type="inferred from homology"/>
<dbReference type="EMBL" id="VTES01000003">
    <property type="protein sequence ID" value="TYS63918.1"/>
    <property type="molecule type" value="Genomic_DNA"/>
</dbReference>
<accession>A0A5D4SNY2</accession>
<sequence>MYMMNLTALQFKELKKSVSTVLLPIGMMETHGPHCSLGTDVWIPREFVRRLEKEAGNRILMAPEIAYGHSWALAPFEGTIDISAEAFSQYVFEIGKEFHRNGFEEIILFNGHGGNIPSLSIVAEKLSDLGMRVLTINWWIDYREQILTITKGPGHGGEDETSLVLAISEELADPSLAGNHQVPMNPKIKFQNLGKKLFKDGYMGNAGEATAGKGEQLYQSLLKLIIADIEELWNLSKPSAEKEEKINA</sequence>
<dbReference type="GO" id="GO:0046872">
    <property type="term" value="F:metal ion binding"/>
    <property type="evidence" value="ECO:0007669"/>
    <property type="project" value="UniProtKB-KW"/>
</dbReference>
<comment type="similarity">
    <text evidence="5">Belongs to the creatininase superfamily.</text>
</comment>
<evidence type="ECO:0000256" key="3">
    <source>
        <dbReference type="ARBA" id="ARBA00022801"/>
    </source>
</evidence>
<evidence type="ECO:0000256" key="1">
    <source>
        <dbReference type="ARBA" id="ARBA00001947"/>
    </source>
</evidence>
<dbReference type="GO" id="GO:0016811">
    <property type="term" value="F:hydrolase activity, acting on carbon-nitrogen (but not peptide) bonds, in linear amides"/>
    <property type="evidence" value="ECO:0007669"/>
    <property type="project" value="TreeGrafter"/>
</dbReference>
<dbReference type="AlphaFoldDB" id="A0A5D4SNY2"/>
<evidence type="ECO:0000256" key="2">
    <source>
        <dbReference type="ARBA" id="ARBA00022723"/>
    </source>
</evidence>
<evidence type="ECO:0000256" key="5">
    <source>
        <dbReference type="ARBA" id="ARBA00024029"/>
    </source>
</evidence>
<dbReference type="PANTHER" id="PTHR35005">
    <property type="entry name" value="3-DEHYDRO-SCYLLO-INOSOSE HYDROLASE"/>
    <property type="match status" value="1"/>
</dbReference>
<dbReference type="RefSeq" id="WP_148949795.1">
    <property type="nucleotide sequence ID" value="NZ_VTES01000003.1"/>
</dbReference>
<dbReference type="Gene3D" id="3.40.50.10310">
    <property type="entry name" value="Creatininase"/>
    <property type="match status" value="1"/>
</dbReference>
<name>A0A5D4SNY2_9BACI</name>
<keyword evidence="2" id="KW-0479">Metal-binding</keyword>
<dbReference type="SUPFAM" id="SSF102215">
    <property type="entry name" value="Creatininase"/>
    <property type="match status" value="1"/>
</dbReference>
<dbReference type="Pfam" id="PF02633">
    <property type="entry name" value="Creatininase"/>
    <property type="match status" value="1"/>
</dbReference>
<dbReference type="Proteomes" id="UP000323732">
    <property type="component" value="Unassembled WGS sequence"/>
</dbReference>
<dbReference type="GO" id="GO:0009231">
    <property type="term" value="P:riboflavin biosynthetic process"/>
    <property type="evidence" value="ECO:0007669"/>
    <property type="project" value="TreeGrafter"/>
</dbReference>
<organism evidence="6 7">
    <name type="scientific">Bacillus infantis</name>
    <dbReference type="NCBI Taxonomy" id="324767"/>
    <lineage>
        <taxon>Bacteria</taxon>
        <taxon>Bacillati</taxon>
        <taxon>Bacillota</taxon>
        <taxon>Bacilli</taxon>
        <taxon>Bacillales</taxon>
        <taxon>Bacillaceae</taxon>
        <taxon>Bacillus</taxon>
    </lineage>
</organism>
<reference evidence="6 7" key="1">
    <citation type="submission" date="2019-08" db="EMBL/GenBank/DDBJ databases">
        <title>Bacillus genomes from the desert of Cuatro Cienegas, Coahuila.</title>
        <authorList>
            <person name="Olmedo-Alvarez G."/>
        </authorList>
    </citation>
    <scope>NUCLEOTIDE SEQUENCE [LARGE SCALE GENOMIC DNA]</scope>
    <source>
        <strain evidence="6 7">CH37_1T</strain>
    </source>
</reference>
<evidence type="ECO:0000313" key="6">
    <source>
        <dbReference type="EMBL" id="TYS63918.1"/>
    </source>
</evidence>
<dbReference type="InterPro" id="IPR003785">
    <property type="entry name" value="Creatininase/forma_Hydrolase"/>
</dbReference>
<gene>
    <name evidence="6" type="ORF">FZD47_10435</name>
</gene>
<protein>
    <submittedName>
        <fullName evidence="6">Creatininase family protein</fullName>
    </submittedName>
</protein>
<comment type="caution">
    <text evidence="6">The sequence shown here is derived from an EMBL/GenBank/DDBJ whole genome shotgun (WGS) entry which is preliminary data.</text>
</comment>